<organism evidence="1 2">
    <name type="scientific">Psophocarpus tetragonolobus</name>
    <name type="common">Winged bean</name>
    <name type="synonym">Dolichos tetragonolobus</name>
    <dbReference type="NCBI Taxonomy" id="3891"/>
    <lineage>
        <taxon>Eukaryota</taxon>
        <taxon>Viridiplantae</taxon>
        <taxon>Streptophyta</taxon>
        <taxon>Embryophyta</taxon>
        <taxon>Tracheophyta</taxon>
        <taxon>Spermatophyta</taxon>
        <taxon>Magnoliopsida</taxon>
        <taxon>eudicotyledons</taxon>
        <taxon>Gunneridae</taxon>
        <taxon>Pentapetalae</taxon>
        <taxon>rosids</taxon>
        <taxon>fabids</taxon>
        <taxon>Fabales</taxon>
        <taxon>Fabaceae</taxon>
        <taxon>Papilionoideae</taxon>
        <taxon>50 kb inversion clade</taxon>
        <taxon>NPAAA clade</taxon>
        <taxon>indigoferoid/millettioid clade</taxon>
        <taxon>Phaseoleae</taxon>
        <taxon>Psophocarpus</taxon>
    </lineage>
</organism>
<accession>A0AAN9XWZ0</accession>
<evidence type="ECO:0000313" key="2">
    <source>
        <dbReference type="Proteomes" id="UP001386955"/>
    </source>
</evidence>
<name>A0AAN9XWZ0_PSOTE</name>
<protein>
    <submittedName>
        <fullName evidence="1">Uncharacterized protein</fullName>
    </submittedName>
</protein>
<reference evidence="1 2" key="1">
    <citation type="submission" date="2024-01" db="EMBL/GenBank/DDBJ databases">
        <title>The genomes of 5 underutilized Papilionoideae crops provide insights into root nodulation and disease resistanc.</title>
        <authorList>
            <person name="Jiang F."/>
        </authorList>
    </citation>
    <scope>NUCLEOTIDE SEQUENCE [LARGE SCALE GENOMIC DNA]</scope>
    <source>
        <strain evidence="1">DUOXIRENSHENG_FW03</strain>
        <tissue evidence="1">Leaves</tissue>
    </source>
</reference>
<dbReference type="EMBL" id="JAYMYS010000001">
    <property type="protein sequence ID" value="KAK7412277.1"/>
    <property type="molecule type" value="Genomic_DNA"/>
</dbReference>
<proteinExistence type="predicted"/>
<keyword evidence="2" id="KW-1185">Reference proteome</keyword>
<dbReference type="Proteomes" id="UP001386955">
    <property type="component" value="Unassembled WGS sequence"/>
</dbReference>
<dbReference type="AlphaFoldDB" id="A0AAN9XWZ0"/>
<comment type="caution">
    <text evidence="1">The sequence shown here is derived from an EMBL/GenBank/DDBJ whole genome shotgun (WGS) entry which is preliminary data.</text>
</comment>
<sequence length="80" mass="9345">MSSRHQESIRGRPSIVFVDIALKQPIFLGHDWFYTAKAKNKLGEQIRLSYIFNVVEIRWHGELSKETKQLRPITPFSCIS</sequence>
<evidence type="ECO:0000313" key="1">
    <source>
        <dbReference type="EMBL" id="KAK7412277.1"/>
    </source>
</evidence>
<gene>
    <name evidence="1" type="ORF">VNO78_03729</name>
</gene>